<dbReference type="Proteomes" id="UP001501470">
    <property type="component" value="Unassembled WGS sequence"/>
</dbReference>
<evidence type="ECO:0000256" key="1">
    <source>
        <dbReference type="ARBA" id="ARBA00022574"/>
    </source>
</evidence>
<dbReference type="SUPFAM" id="SSF101908">
    <property type="entry name" value="Putative isomerase YbhE"/>
    <property type="match status" value="1"/>
</dbReference>
<dbReference type="PANTHER" id="PTHR19848">
    <property type="entry name" value="WD40 REPEAT PROTEIN"/>
    <property type="match status" value="1"/>
</dbReference>
<dbReference type="InterPro" id="IPR036322">
    <property type="entry name" value="WD40_repeat_dom_sf"/>
</dbReference>
<dbReference type="PROSITE" id="PS00678">
    <property type="entry name" value="WD_REPEATS_1"/>
    <property type="match status" value="1"/>
</dbReference>
<dbReference type="Pfam" id="PF00400">
    <property type="entry name" value="WD40"/>
    <property type="match status" value="1"/>
</dbReference>
<accession>A0ABP4NEW2</accession>
<protein>
    <recommendedName>
        <fullName evidence="7">WD40 repeat protein</fullName>
    </recommendedName>
</protein>
<dbReference type="Gene3D" id="2.130.10.10">
    <property type="entry name" value="YVTN repeat-like/Quinoprotein amine dehydrogenase"/>
    <property type="match status" value="3"/>
</dbReference>
<keyword evidence="4" id="KW-1133">Transmembrane helix</keyword>
<feature type="transmembrane region" description="Helical" evidence="4">
    <location>
        <begin position="373"/>
        <end position="394"/>
    </location>
</feature>
<evidence type="ECO:0000256" key="2">
    <source>
        <dbReference type="ARBA" id="ARBA00022737"/>
    </source>
</evidence>
<dbReference type="Gene3D" id="3.30.230.10">
    <property type="match status" value="1"/>
</dbReference>
<dbReference type="PANTHER" id="PTHR19848:SF8">
    <property type="entry name" value="F-BOX AND WD REPEAT DOMAIN CONTAINING 7"/>
    <property type="match status" value="1"/>
</dbReference>
<reference evidence="6" key="1">
    <citation type="journal article" date="2019" name="Int. J. Syst. Evol. Microbiol.">
        <title>The Global Catalogue of Microorganisms (GCM) 10K type strain sequencing project: providing services to taxonomists for standard genome sequencing and annotation.</title>
        <authorList>
            <consortium name="The Broad Institute Genomics Platform"/>
            <consortium name="The Broad Institute Genome Sequencing Center for Infectious Disease"/>
            <person name="Wu L."/>
            <person name="Ma J."/>
        </authorList>
    </citation>
    <scope>NUCLEOTIDE SEQUENCE [LARGE SCALE GENOMIC DNA]</scope>
    <source>
        <strain evidence="6">JCM 15933</strain>
    </source>
</reference>
<dbReference type="PROSITE" id="PS50294">
    <property type="entry name" value="WD_REPEATS_REGION"/>
    <property type="match status" value="1"/>
</dbReference>
<dbReference type="RefSeq" id="WP_344511845.1">
    <property type="nucleotide sequence ID" value="NZ_BAAAQD010000029.1"/>
</dbReference>
<feature type="repeat" description="WD" evidence="3">
    <location>
        <begin position="746"/>
        <end position="779"/>
    </location>
</feature>
<sequence>MTETGAERTRGSALADVDGLIEGLRDPASTVTAGDVYQRLVDEHLWWRACQEAVELAPDRLADWADGTERELFAALGGYGGPEVARAARILAGIAACCGAPEDTAPDGYRRLEQAIAYWSAPPVLPDLDTAPGLAAAARSGPVRALLRRIDAMAGGPPRTWVAVQAAMLAGALTAAQDSQRINVVYDATSADVDGVAGTLELTIVPDGPAGLYPDPRQMVFFRAGDDEFSAALTAAWRHVFGSDTRPPCVLWSTTHEGRPQRLIAGASLGAAFGVGLLELRDRRLRRRWLRAATLRMARQQAAVTGVIGEDGRLQKVGGLHAKLAASGRNQWRLIAPTDSEAEAPRPLPPGAAPVWVPTVGKARSRLRKLRKAPLVVVGVVVAALIGGGVYNAVNQNQLAAAAHDVGDAQRDRLAQELLGRAVDNRREQPALAVRLGLAAVTVHDTPATRAGLVSTLAGDQASVVLADTVDPVTAVALGPAGLAVTASLKSVTLWDISDLGDPVRTNQLPTGEPVTAVALRADGQRLLVGGASGTTILFDVADPARPLPVATWSPPPPGTGVNRTIVSLAFLGDSTRVMTTQADGQVLFWDVTTSVARLTQRLQVPSGRLNAAVTTPDGRMVLAGSTTGLYRWNVGAAATDQPVQVADDDVRTLALSADAKRVVVGATKRVTAIIQLTELSQQLYGSLPNLLRSGDAAVAAVATTDDMISAATDSTGTVSLVGGTGGDSIVWQATSGSTDQVRQVLREHTGPVVSVAVAADGQTALTGGADGAAIVWSIAPRATYHLRGSLFGMTGPTRTIAASGAGQVVAATDAAAVLWDVLDPASPRRVTAFPDSVRHVGSVALSSDGRLALTVGDSGGPRFWDLNGREPEPLPVPNDLPAKFVGLRGDGQLAVAAGGAGDLTLWRTGPGTGPEVIDRWLSGVTEPIMLAFSLDGTTVAVGGAGGDTAVWKVDESGQRRRVAGMRPVSGPVTALALSADGRLLVRAGDTDAAATLWDLTDPAHPIARGAMRGHGTAVRVAGINHAKTLALTGNGDGSVTLWTILDPQQPRKVAELRGNRGPINVATFGPSQQVVLTGSTSGAPLVWDITAVDAIAADPVGLACAGDRRALDVEEWERFVGPDVPYTDGCAR</sequence>
<dbReference type="InterPro" id="IPR019775">
    <property type="entry name" value="WD40_repeat_CS"/>
</dbReference>
<keyword evidence="6" id="KW-1185">Reference proteome</keyword>
<feature type="repeat" description="WD" evidence="3">
    <location>
        <begin position="1057"/>
        <end position="1098"/>
    </location>
</feature>
<name>A0ABP4NEW2_9ACTN</name>
<keyword evidence="4" id="KW-0812">Transmembrane</keyword>
<dbReference type="InterPro" id="IPR015943">
    <property type="entry name" value="WD40/YVTN_repeat-like_dom_sf"/>
</dbReference>
<keyword evidence="1 3" id="KW-0853">WD repeat</keyword>
<dbReference type="InterPro" id="IPR011047">
    <property type="entry name" value="Quinoprotein_ADH-like_sf"/>
</dbReference>
<dbReference type="SMART" id="SM00320">
    <property type="entry name" value="WD40"/>
    <property type="match status" value="12"/>
</dbReference>
<proteinExistence type="predicted"/>
<dbReference type="SUPFAM" id="SSF50978">
    <property type="entry name" value="WD40 repeat-like"/>
    <property type="match status" value="1"/>
</dbReference>
<organism evidence="5 6">
    <name type="scientific">Dactylosporangium maewongense</name>
    <dbReference type="NCBI Taxonomy" id="634393"/>
    <lineage>
        <taxon>Bacteria</taxon>
        <taxon>Bacillati</taxon>
        <taxon>Actinomycetota</taxon>
        <taxon>Actinomycetes</taxon>
        <taxon>Micromonosporales</taxon>
        <taxon>Micromonosporaceae</taxon>
        <taxon>Dactylosporangium</taxon>
    </lineage>
</organism>
<feature type="transmembrane region" description="Helical" evidence="4">
    <location>
        <begin position="263"/>
        <end position="280"/>
    </location>
</feature>
<comment type="caution">
    <text evidence="5">The sequence shown here is derived from an EMBL/GenBank/DDBJ whole genome shotgun (WGS) entry which is preliminary data.</text>
</comment>
<dbReference type="EMBL" id="BAAAQD010000029">
    <property type="protein sequence ID" value="GAA1560744.1"/>
    <property type="molecule type" value="Genomic_DNA"/>
</dbReference>
<evidence type="ECO:0008006" key="7">
    <source>
        <dbReference type="Google" id="ProtNLM"/>
    </source>
</evidence>
<feature type="repeat" description="WD" evidence="3">
    <location>
        <begin position="1012"/>
        <end position="1045"/>
    </location>
</feature>
<feature type="repeat" description="WD" evidence="3">
    <location>
        <begin position="559"/>
        <end position="600"/>
    </location>
</feature>
<evidence type="ECO:0000256" key="3">
    <source>
        <dbReference type="PROSITE-ProRule" id="PRU00221"/>
    </source>
</evidence>
<keyword evidence="4" id="KW-0472">Membrane</keyword>
<dbReference type="InterPro" id="IPR014721">
    <property type="entry name" value="Ribsml_uS5_D2-typ_fold_subgr"/>
</dbReference>
<evidence type="ECO:0000313" key="5">
    <source>
        <dbReference type="EMBL" id="GAA1560744.1"/>
    </source>
</evidence>
<keyword evidence="2" id="KW-0677">Repeat</keyword>
<dbReference type="SUPFAM" id="SSF50998">
    <property type="entry name" value="Quinoprotein alcohol dehydrogenase-like"/>
    <property type="match status" value="1"/>
</dbReference>
<dbReference type="PROSITE" id="PS50082">
    <property type="entry name" value="WD_REPEATS_2"/>
    <property type="match status" value="4"/>
</dbReference>
<evidence type="ECO:0000256" key="4">
    <source>
        <dbReference type="SAM" id="Phobius"/>
    </source>
</evidence>
<dbReference type="InterPro" id="IPR001680">
    <property type="entry name" value="WD40_rpt"/>
</dbReference>
<gene>
    <name evidence="5" type="ORF">GCM10009827_097560</name>
</gene>
<evidence type="ECO:0000313" key="6">
    <source>
        <dbReference type="Proteomes" id="UP001501470"/>
    </source>
</evidence>